<feature type="compositionally biased region" description="Basic and acidic residues" evidence="1">
    <location>
        <begin position="1"/>
        <end position="15"/>
    </location>
</feature>
<gene>
    <name evidence="2" type="ORF">AVDCRST_MAG27-1913</name>
</gene>
<reference evidence="2" key="1">
    <citation type="submission" date="2020-02" db="EMBL/GenBank/DDBJ databases">
        <authorList>
            <person name="Meier V. D."/>
        </authorList>
    </citation>
    <scope>NUCLEOTIDE SEQUENCE</scope>
    <source>
        <strain evidence="2">AVDCRST_MAG27</strain>
    </source>
</reference>
<feature type="region of interest" description="Disordered" evidence="1">
    <location>
        <begin position="1"/>
        <end position="163"/>
    </location>
</feature>
<feature type="compositionally biased region" description="Basic and acidic residues" evidence="1">
    <location>
        <begin position="51"/>
        <end position="70"/>
    </location>
</feature>
<feature type="compositionally biased region" description="Basic residues" evidence="1">
    <location>
        <begin position="35"/>
        <end position="50"/>
    </location>
</feature>
<feature type="compositionally biased region" description="Basic residues" evidence="1">
    <location>
        <begin position="100"/>
        <end position="116"/>
    </location>
</feature>
<evidence type="ECO:0000256" key="1">
    <source>
        <dbReference type="SAM" id="MobiDB-lite"/>
    </source>
</evidence>
<dbReference type="EMBL" id="CADCTD010000078">
    <property type="protein sequence ID" value="CAA9248752.1"/>
    <property type="molecule type" value="Genomic_DNA"/>
</dbReference>
<dbReference type="GO" id="GO:0005840">
    <property type="term" value="C:ribosome"/>
    <property type="evidence" value="ECO:0007669"/>
    <property type="project" value="UniProtKB-KW"/>
</dbReference>
<keyword evidence="2" id="KW-0687">Ribonucleoprotein</keyword>
<name>A0A6J4ICJ0_9PROT</name>
<accession>A0A6J4ICJ0</accession>
<evidence type="ECO:0000313" key="2">
    <source>
        <dbReference type="EMBL" id="CAA9248752.1"/>
    </source>
</evidence>
<sequence length="163" mass="18463">ERADDRHARRSEDPGAVRCHHRRGPRPARAEARRLRPRLCHRPPQGRRGPRLGEARQGRDDRQRQARGDLFRPAGAADAALAALPGRRPLPAVRRDRDRGRRRPLRPGRRGAPRHQPRADQLRAGVAADPEEGRLPDPRPARRRAEEVRQGEGTTFVPVQQAL</sequence>
<feature type="compositionally biased region" description="Basic and acidic residues" evidence="1">
    <location>
        <begin position="131"/>
        <end position="150"/>
    </location>
</feature>
<feature type="non-terminal residue" evidence="2">
    <location>
        <position position="1"/>
    </location>
</feature>
<dbReference type="AlphaFoldDB" id="A0A6J4ICJ0"/>
<feature type="non-terminal residue" evidence="2">
    <location>
        <position position="163"/>
    </location>
</feature>
<organism evidence="2">
    <name type="scientific">uncultured Craurococcus sp</name>
    <dbReference type="NCBI Taxonomy" id="1135998"/>
    <lineage>
        <taxon>Bacteria</taxon>
        <taxon>Pseudomonadati</taxon>
        <taxon>Pseudomonadota</taxon>
        <taxon>Alphaproteobacteria</taxon>
        <taxon>Acetobacterales</taxon>
        <taxon>Acetobacteraceae</taxon>
        <taxon>Craurococcus</taxon>
        <taxon>environmental samples</taxon>
    </lineage>
</organism>
<keyword evidence="2" id="KW-0689">Ribosomal protein</keyword>
<proteinExistence type="predicted"/>
<feature type="compositionally biased region" description="Low complexity" evidence="1">
    <location>
        <begin position="71"/>
        <end position="92"/>
    </location>
</feature>
<protein>
    <submittedName>
        <fullName evidence="2">SSU ribosomal protein S9p (S16e)</fullName>
    </submittedName>
</protein>